<proteinExistence type="predicted"/>
<organism evidence="2 3">
    <name type="scientific">Streptomyces inhibens</name>
    <dbReference type="NCBI Taxonomy" id="2293571"/>
    <lineage>
        <taxon>Bacteria</taxon>
        <taxon>Bacillati</taxon>
        <taxon>Actinomycetota</taxon>
        <taxon>Actinomycetes</taxon>
        <taxon>Kitasatosporales</taxon>
        <taxon>Streptomycetaceae</taxon>
        <taxon>Streptomyces</taxon>
    </lineage>
</organism>
<accession>A0A371PPT2</accession>
<gene>
    <name evidence="2" type="ORF">DY245_43005</name>
</gene>
<evidence type="ECO:0000313" key="2">
    <source>
        <dbReference type="EMBL" id="REK84528.1"/>
    </source>
</evidence>
<reference evidence="2 3" key="1">
    <citation type="submission" date="2018-08" db="EMBL/GenBank/DDBJ databases">
        <title>Streptomyces NEAU-D10 sp. nov., a novel Actinomycete isolated from soil.</title>
        <authorList>
            <person name="Jin L."/>
        </authorList>
    </citation>
    <scope>NUCLEOTIDE SEQUENCE [LARGE SCALE GENOMIC DNA]</scope>
    <source>
        <strain evidence="2 3">NEAU-D10</strain>
    </source>
</reference>
<dbReference type="Proteomes" id="UP000262477">
    <property type="component" value="Unassembled WGS sequence"/>
</dbReference>
<comment type="caution">
    <text evidence="2">The sequence shown here is derived from an EMBL/GenBank/DDBJ whole genome shotgun (WGS) entry which is preliminary data.</text>
</comment>
<keyword evidence="3" id="KW-1185">Reference proteome</keyword>
<sequence length="179" mass="20097">MPKLRLPLFRPTLLAVLAVLLTGGCVSQQPDDDLNKPLPRKSRADALAWAKQYTAAMAHYAETKISNDPAPRESFEECIGRNDEVADDGRFTLTYAVYAHLPQKDHIEAVRKVRTALKQHGVEITSYEERPARPEVLLHGFHNKEHFSLIADSVKPPNLLRFSVSTPCFLPPGAKQQKF</sequence>
<dbReference type="AlphaFoldDB" id="A0A371PPT2"/>
<dbReference type="PROSITE" id="PS51257">
    <property type="entry name" value="PROKAR_LIPOPROTEIN"/>
    <property type="match status" value="1"/>
</dbReference>
<evidence type="ECO:0008006" key="4">
    <source>
        <dbReference type="Google" id="ProtNLM"/>
    </source>
</evidence>
<evidence type="ECO:0000256" key="1">
    <source>
        <dbReference type="SAM" id="SignalP"/>
    </source>
</evidence>
<evidence type="ECO:0000313" key="3">
    <source>
        <dbReference type="Proteomes" id="UP000262477"/>
    </source>
</evidence>
<feature type="signal peptide" evidence="1">
    <location>
        <begin position="1"/>
        <end position="28"/>
    </location>
</feature>
<name>A0A371PPT2_STRIH</name>
<protein>
    <recommendedName>
        <fullName evidence="4">SPOR domain-containing protein</fullName>
    </recommendedName>
</protein>
<dbReference type="EMBL" id="QUAC01000483">
    <property type="protein sequence ID" value="REK84528.1"/>
    <property type="molecule type" value="Genomic_DNA"/>
</dbReference>
<feature type="chain" id="PRO_5016687238" description="SPOR domain-containing protein" evidence="1">
    <location>
        <begin position="29"/>
        <end position="179"/>
    </location>
</feature>
<keyword evidence="1" id="KW-0732">Signal</keyword>